<protein>
    <recommendedName>
        <fullName evidence="5">ubiquitinyl hydrolase 1</fullName>
        <ecNumber evidence="5">3.4.19.12</ecNumber>
    </recommendedName>
</protein>
<dbReference type="SMART" id="SM01052">
    <property type="entry name" value="CAP_GLY"/>
    <property type="match status" value="3"/>
</dbReference>
<dbReference type="Gene3D" id="2.30.30.190">
    <property type="entry name" value="CAP Gly-rich-like domain"/>
    <property type="match status" value="3"/>
</dbReference>
<dbReference type="InterPro" id="IPR036859">
    <property type="entry name" value="CAP-Gly_dom_sf"/>
</dbReference>
<feature type="domain" description="USP" evidence="15">
    <location>
        <begin position="559"/>
        <end position="868"/>
    </location>
</feature>
<dbReference type="InterPro" id="IPR038765">
    <property type="entry name" value="Papain-like_cys_pep_sf"/>
</dbReference>
<evidence type="ECO:0000256" key="4">
    <source>
        <dbReference type="ARBA" id="ARBA00009085"/>
    </source>
</evidence>
<evidence type="ECO:0000256" key="2">
    <source>
        <dbReference type="ARBA" id="ARBA00004300"/>
    </source>
</evidence>
<comment type="similarity">
    <text evidence="4">Belongs to the peptidase C19 family.</text>
</comment>
<keyword evidence="12" id="KW-0788">Thiol protease</keyword>
<dbReference type="SUPFAM" id="SSF74924">
    <property type="entry name" value="Cap-Gly domain"/>
    <property type="match status" value="3"/>
</dbReference>
<accession>A0ABQ9EHV7</accession>
<keyword evidence="10" id="KW-0833">Ubl conjugation pathway</keyword>
<dbReference type="InterPro" id="IPR000938">
    <property type="entry name" value="CAP-Gly_domain"/>
</dbReference>
<evidence type="ECO:0000313" key="18">
    <source>
        <dbReference type="Proteomes" id="UP001217089"/>
    </source>
</evidence>
<reference evidence="17 18" key="1">
    <citation type="submission" date="2022-12" db="EMBL/GenBank/DDBJ databases">
        <title>Chromosome-level genome of Tegillarca granosa.</title>
        <authorList>
            <person name="Kim J."/>
        </authorList>
    </citation>
    <scope>NUCLEOTIDE SEQUENCE [LARGE SCALE GENOMIC DNA]</scope>
    <source>
        <strain evidence="17">Teg-2019</strain>
        <tissue evidence="17">Adductor muscle</tissue>
    </source>
</reference>
<keyword evidence="18" id="KW-1185">Reference proteome</keyword>
<dbReference type="PROSITE" id="PS50235">
    <property type="entry name" value="USP_3"/>
    <property type="match status" value="1"/>
</dbReference>
<dbReference type="Pfam" id="PF01302">
    <property type="entry name" value="CAP_GLY"/>
    <property type="match status" value="3"/>
</dbReference>
<keyword evidence="7" id="KW-0597">Phosphoprotein</keyword>
<dbReference type="InterPro" id="IPR028889">
    <property type="entry name" value="USP"/>
</dbReference>
<dbReference type="PROSITE" id="PS50245">
    <property type="entry name" value="CAP_GLY_2"/>
    <property type="match status" value="1"/>
</dbReference>
<comment type="caution">
    <text evidence="17">The sequence shown here is derived from an EMBL/GenBank/DDBJ whole genome shotgun (WGS) entry which is preliminary data.</text>
</comment>
<proteinExistence type="inferred from homology"/>
<evidence type="ECO:0000256" key="6">
    <source>
        <dbReference type="ARBA" id="ARBA00022490"/>
    </source>
</evidence>
<evidence type="ECO:0000259" key="16">
    <source>
        <dbReference type="PROSITE" id="PS50245"/>
    </source>
</evidence>
<comment type="subcellular location">
    <subcellularLocation>
        <location evidence="2">Cytoplasm</location>
        <location evidence="2">Cytoskeleton</location>
        <location evidence="2">Microtubule organizing center</location>
        <location evidence="2">Centrosome</location>
    </subcellularLocation>
    <subcellularLocation>
        <location evidence="3">Cytoplasm</location>
        <location evidence="3">Perinuclear region</location>
    </subcellularLocation>
</comment>
<evidence type="ECO:0000256" key="14">
    <source>
        <dbReference type="SAM" id="MobiDB-lite"/>
    </source>
</evidence>
<organism evidence="17 18">
    <name type="scientific">Tegillarca granosa</name>
    <name type="common">Malaysian cockle</name>
    <name type="synonym">Anadara granosa</name>
    <dbReference type="NCBI Taxonomy" id="220873"/>
    <lineage>
        <taxon>Eukaryota</taxon>
        <taxon>Metazoa</taxon>
        <taxon>Spiralia</taxon>
        <taxon>Lophotrochozoa</taxon>
        <taxon>Mollusca</taxon>
        <taxon>Bivalvia</taxon>
        <taxon>Autobranchia</taxon>
        <taxon>Pteriomorphia</taxon>
        <taxon>Arcoida</taxon>
        <taxon>Arcoidea</taxon>
        <taxon>Arcidae</taxon>
        <taxon>Tegillarca</taxon>
    </lineage>
</organism>
<feature type="region of interest" description="Disordered" evidence="14">
    <location>
        <begin position="411"/>
        <end position="433"/>
    </location>
</feature>
<keyword evidence="8" id="KW-0645">Protease</keyword>
<evidence type="ECO:0000256" key="11">
    <source>
        <dbReference type="ARBA" id="ARBA00022801"/>
    </source>
</evidence>
<dbReference type="Proteomes" id="UP001217089">
    <property type="component" value="Unassembled WGS sequence"/>
</dbReference>
<keyword evidence="13" id="KW-0862">Zinc</keyword>
<evidence type="ECO:0000256" key="9">
    <source>
        <dbReference type="ARBA" id="ARBA00022723"/>
    </source>
</evidence>
<evidence type="ECO:0000256" key="1">
    <source>
        <dbReference type="ARBA" id="ARBA00000707"/>
    </source>
</evidence>
<dbReference type="SUPFAM" id="SSF54001">
    <property type="entry name" value="Cysteine proteinases"/>
    <property type="match status" value="1"/>
</dbReference>
<gene>
    <name evidence="17" type="ORF">KUTeg_019908</name>
</gene>
<keyword evidence="9" id="KW-0479">Metal-binding</keyword>
<evidence type="ECO:0000256" key="12">
    <source>
        <dbReference type="ARBA" id="ARBA00022807"/>
    </source>
</evidence>
<dbReference type="EC" id="3.4.19.12" evidence="5"/>
<name>A0ABQ9EHV7_TEGGR</name>
<feature type="domain" description="CAP-Gly" evidence="16">
    <location>
        <begin position="118"/>
        <end position="155"/>
    </location>
</feature>
<keyword evidence="11" id="KW-0378">Hydrolase</keyword>
<dbReference type="EMBL" id="JARBDR010000917">
    <property type="protein sequence ID" value="KAJ8303512.1"/>
    <property type="molecule type" value="Genomic_DNA"/>
</dbReference>
<evidence type="ECO:0000256" key="7">
    <source>
        <dbReference type="ARBA" id="ARBA00022553"/>
    </source>
</evidence>
<evidence type="ECO:0000256" key="5">
    <source>
        <dbReference type="ARBA" id="ARBA00012759"/>
    </source>
</evidence>
<dbReference type="PANTHER" id="PTHR11830">
    <property type="entry name" value="40S RIBOSOMAL PROTEIN S3A"/>
    <property type="match status" value="1"/>
</dbReference>
<evidence type="ECO:0000256" key="10">
    <source>
        <dbReference type="ARBA" id="ARBA00022786"/>
    </source>
</evidence>
<comment type="catalytic activity">
    <reaction evidence="1">
        <text>Thiol-dependent hydrolysis of ester, thioester, amide, peptide and isopeptide bonds formed by the C-terminal Gly of ubiquitin (a 76-residue protein attached to proteins as an intracellular targeting signal).</text>
        <dbReference type="EC" id="3.4.19.12"/>
    </reaction>
</comment>
<dbReference type="Gene3D" id="3.90.70.10">
    <property type="entry name" value="Cysteine proteinases"/>
    <property type="match status" value="2"/>
</dbReference>
<evidence type="ECO:0000256" key="8">
    <source>
        <dbReference type="ARBA" id="ARBA00022670"/>
    </source>
</evidence>
<evidence type="ECO:0000259" key="15">
    <source>
        <dbReference type="PROSITE" id="PS50235"/>
    </source>
</evidence>
<evidence type="ECO:0000313" key="17">
    <source>
        <dbReference type="EMBL" id="KAJ8303512.1"/>
    </source>
</evidence>
<evidence type="ECO:0000256" key="3">
    <source>
        <dbReference type="ARBA" id="ARBA00004556"/>
    </source>
</evidence>
<feature type="compositionally biased region" description="Polar residues" evidence="14">
    <location>
        <begin position="418"/>
        <end position="428"/>
    </location>
</feature>
<keyword evidence="6" id="KW-0963">Cytoplasm</keyword>
<sequence length="907" mass="104422">MSDHQNDVITREDNYFILITAKLGKKKERSILRTSTKTEVLPGSLLIFCFEKDESSSYSSNPRIVWVLETLEPENIEIECSLDDIRKLDHRTLALLQPIPVCNERLTVFSNKEWLKEGVELTEGDADNHGKGTCDGTFRKKKYFTCEHNSGVFVPLHKIRRDNSVQHRKRVNAANIREHQQKLSNNDQATNWTLPTQQQQQPAIQSDLQEGDRVMWLSDQTGPEFGIVKWIGILPDSTKRDVTVGVEFDNPVGSGTGKYRSHRLFHAKPQHASLVPILGLMKAEEFLSTQAAGSNLHTDEYISNGNQPASKEILKEQEKLWEQAQQRKISSKVETPIQSFPQFKDDKNLPKFPVKKFSSVIPMEATDDRKDQQWAKKEELNPLYNYEEKPFPVSREMSPVKESQVVQRYEEVKKDSFEQPSSRKNMYSRSIPDADPDLEVGSMVEVMSNPPLYGVVRWIGYLPDQKEPLKYIAGLEMEEEISAGTDGTFGSHRMFSCPPRKGFFVPLYKCRKDKRFCEMGYKSGNNFGSMETPDVDGNISPPDSLDLKQISEKVCGKQRGIQGHHNSCYLDATLFSMFYFVTVFDGILYRPSGPDDIGAYDEVKQVIKEGIVNPLRKYANYIYPFVLGYHYVRADKVMKLRHLLDKLGNIPGMMNEEKDPEEFLNLSNGGQEIQHAYFYQLIMEKDERLRPSCLIIQMPRFGKNYKMYKRIVPSMELDITDVLETAPRECIICGDLAMFECRQCYQVHGAGLNTIAFCDSCKDTSHLHKSRKNHDPQPIHVPQEYINYHAQQKQITGQIPAIQRDKMELFAVVCIQTSHYVAFVKCGRGKKAPWVFFDSMADRMGEQSGYNIPEVQLCEELSTWLSDEYHEQILRRTDDKDLPEHMRRLLCDAYMCMYYNPEVAMFK</sequence>
<evidence type="ECO:0000256" key="13">
    <source>
        <dbReference type="ARBA" id="ARBA00022833"/>
    </source>
</evidence>